<keyword evidence="1" id="KW-0472">Membrane</keyword>
<feature type="transmembrane region" description="Helical" evidence="1">
    <location>
        <begin position="12"/>
        <end position="34"/>
    </location>
</feature>
<name>A0A5S9MJX7_BACIA</name>
<protein>
    <submittedName>
        <fullName evidence="2">Uncharacterized protein</fullName>
    </submittedName>
</protein>
<dbReference type="Proteomes" id="UP000464658">
    <property type="component" value="Chromosome"/>
</dbReference>
<evidence type="ECO:0000313" key="2">
    <source>
        <dbReference type="EMBL" id="BBP92972.1"/>
    </source>
</evidence>
<proteinExistence type="predicted"/>
<dbReference type="EMBL" id="AP021906">
    <property type="protein sequence ID" value="BBP92972.1"/>
    <property type="molecule type" value="Genomic_DNA"/>
</dbReference>
<gene>
    <name evidence="2" type="ORF">BsIDN1_65900</name>
</gene>
<evidence type="ECO:0000256" key="1">
    <source>
        <dbReference type="SAM" id="Phobius"/>
    </source>
</evidence>
<evidence type="ECO:0000313" key="3">
    <source>
        <dbReference type="Proteomes" id="UP000464658"/>
    </source>
</evidence>
<dbReference type="AlphaFoldDB" id="A0A5S9MJX7"/>
<keyword evidence="1" id="KW-0812">Transmembrane</keyword>
<reference evidence="2 3" key="1">
    <citation type="submission" date="2019-12" db="EMBL/GenBank/DDBJ databases">
        <title>Full genome sequence of a Bacillus safensis strain isolated from commercially available natto in Indonesia.</title>
        <authorList>
            <person name="Yoshida M."/>
            <person name="Uomi M."/>
            <person name="Waturangi D."/>
            <person name="Ekaputri J.J."/>
            <person name="Setiamarga D.H.E."/>
        </authorList>
    </citation>
    <scope>NUCLEOTIDE SEQUENCE [LARGE SCALE GENOMIC DNA]</scope>
    <source>
        <strain evidence="2 3">IDN1</strain>
    </source>
</reference>
<keyword evidence="1" id="KW-1133">Transmembrane helix</keyword>
<accession>A0A5S9MJX7</accession>
<organism evidence="2 3">
    <name type="scientific">Bacillus safensis</name>
    <dbReference type="NCBI Taxonomy" id="561879"/>
    <lineage>
        <taxon>Bacteria</taxon>
        <taxon>Bacillati</taxon>
        <taxon>Bacillota</taxon>
        <taxon>Bacilli</taxon>
        <taxon>Bacillales</taxon>
        <taxon>Bacillaceae</taxon>
        <taxon>Bacillus</taxon>
    </lineage>
</organism>
<sequence>MKVNGTMNADLTLINIFWVLYNGAGLFMALIVAFDRPRYRKSERFVIEKEGSSVLIVKMNRLLVFY</sequence>